<accession>A0AAV0XEX4</accession>
<proteinExistence type="predicted"/>
<gene>
    <name evidence="1" type="ORF">MEUPH1_LOCUS20724</name>
</gene>
<organism evidence="1 2">
    <name type="scientific">Macrosiphum euphorbiae</name>
    <name type="common">potato aphid</name>
    <dbReference type="NCBI Taxonomy" id="13131"/>
    <lineage>
        <taxon>Eukaryota</taxon>
        <taxon>Metazoa</taxon>
        <taxon>Ecdysozoa</taxon>
        <taxon>Arthropoda</taxon>
        <taxon>Hexapoda</taxon>
        <taxon>Insecta</taxon>
        <taxon>Pterygota</taxon>
        <taxon>Neoptera</taxon>
        <taxon>Paraneoptera</taxon>
        <taxon>Hemiptera</taxon>
        <taxon>Sternorrhyncha</taxon>
        <taxon>Aphidomorpha</taxon>
        <taxon>Aphidoidea</taxon>
        <taxon>Aphididae</taxon>
        <taxon>Macrosiphini</taxon>
        <taxon>Macrosiphum</taxon>
    </lineage>
</organism>
<sequence length="88" mass="10300">MKLLNQTPYMTVCCWQPVSREHGERDFETGGREARLGRLMRMTKPTKIHLKRFISLPENKSKPPPSTDCDILTLEILYLRMNGCNLHR</sequence>
<dbReference type="Proteomes" id="UP001160148">
    <property type="component" value="Unassembled WGS sequence"/>
</dbReference>
<name>A0AAV0XEX4_9HEMI</name>
<reference evidence="1 2" key="1">
    <citation type="submission" date="2023-01" db="EMBL/GenBank/DDBJ databases">
        <authorList>
            <person name="Whitehead M."/>
        </authorList>
    </citation>
    <scope>NUCLEOTIDE SEQUENCE [LARGE SCALE GENOMIC DNA]</scope>
</reference>
<comment type="caution">
    <text evidence="1">The sequence shown here is derived from an EMBL/GenBank/DDBJ whole genome shotgun (WGS) entry which is preliminary data.</text>
</comment>
<evidence type="ECO:0000313" key="1">
    <source>
        <dbReference type="EMBL" id="CAI6366101.1"/>
    </source>
</evidence>
<protein>
    <submittedName>
        <fullName evidence="1">Uncharacterized protein</fullName>
    </submittedName>
</protein>
<dbReference type="AlphaFoldDB" id="A0AAV0XEX4"/>
<dbReference type="EMBL" id="CARXXK010000004">
    <property type="protein sequence ID" value="CAI6366101.1"/>
    <property type="molecule type" value="Genomic_DNA"/>
</dbReference>
<keyword evidence="2" id="KW-1185">Reference proteome</keyword>
<evidence type="ECO:0000313" key="2">
    <source>
        <dbReference type="Proteomes" id="UP001160148"/>
    </source>
</evidence>